<dbReference type="EMBL" id="JASDDK010000007">
    <property type="protein sequence ID" value="MDN3493970.1"/>
    <property type="molecule type" value="Genomic_DNA"/>
</dbReference>
<dbReference type="RefSeq" id="WP_290207661.1">
    <property type="nucleotide sequence ID" value="NZ_JASDDK010000007.1"/>
</dbReference>
<keyword evidence="2" id="KW-0732">Signal</keyword>
<evidence type="ECO:0000256" key="2">
    <source>
        <dbReference type="SAM" id="SignalP"/>
    </source>
</evidence>
<feature type="compositionally biased region" description="Polar residues" evidence="1">
    <location>
        <begin position="46"/>
        <end position="56"/>
    </location>
</feature>
<evidence type="ECO:0000256" key="1">
    <source>
        <dbReference type="SAM" id="MobiDB-lite"/>
    </source>
</evidence>
<feature type="region of interest" description="Disordered" evidence="1">
    <location>
        <begin position="46"/>
        <end position="71"/>
    </location>
</feature>
<proteinExistence type="predicted"/>
<evidence type="ECO:0000313" key="5">
    <source>
        <dbReference type="Proteomes" id="UP001231197"/>
    </source>
</evidence>
<dbReference type="InterPro" id="IPR025524">
    <property type="entry name" value="DUF4412"/>
</dbReference>
<accession>A0ABT7ZY74</accession>
<evidence type="ECO:0000313" key="4">
    <source>
        <dbReference type="EMBL" id="MDN3493970.1"/>
    </source>
</evidence>
<feature type="domain" description="DUF4412" evidence="3">
    <location>
        <begin position="48"/>
        <end position="212"/>
    </location>
</feature>
<organism evidence="4 5">
    <name type="scientific">Winogradskyella bathintestinalis</name>
    <dbReference type="NCBI Taxonomy" id="3035208"/>
    <lineage>
        <taxon>Bacteria</taxon>
        <taxon>Pseudomonadati</taxon>
        <taxon>Bacteroidota</taxon>
        <taxon>Flavobacteriia</taxon>
        <taxon>Flavobacteriales</taxon>
        <taxon>Flavobacteriaceae</taxon>
        <taxon>Winogradskyella</taxon>
    </lineage>
</organism>
<sequence>MKKILLFSLILLFSVTLTAQEKLSEGVLTTKQTMSSDNEQMNAQLKSMGDSNSTSYFKGDKSRNETNSPMTGDLTIIVDGATKQMLMLMDNPSIGKKYTVQSMEPKAEDLKNVTVTKGDETKTILGYECQEYIVSMKQNGQDMEMQMFTTDKISAISHNTTAMGSKVEGFPLYFVMKMNQMGSAIEISSEVIKIDKVDVADEKFDMTPPEGYSKMEGM</sequence>
<feature type="chain" id="PRO_5046116132" evidence="2">
    <location>
        <begin position="20"/>
        <end position="218"/>
    </location>
</feature>
<comment type="caution">
    <text evidence="4">The sequence shown here is derived from an EMBL/GenBank/DDBJ whole genome shotgun (WGS) entry which is preliminary data.</text>
</comment>
<keyword evidence="5" id="KW-1185">Reference proteome</keyword>
<gene>
    <name evidence="4" type="ORF">QMA06_14695</name>
</gene>
<feature type="signal peptide" evidence="2">
    <location>
        <begin position="1"/>
        <end position="19"/>
    </location>
</feature>
<dbReference type="Proteomes" id="UP001231197">
    <property type="component" value="Unassembled WGS sequence"/>
</dbReference>
<reference evidence="4 5" key="1">
    <citation type="journal article" date="2023" name="Int. J. Syst. Evol. Microbiol.">
        <title>Winogradskyella bathintestinalis sp. nov., isolated from the intestine of the deep-sea loosejaw dragonfish, Malacosteus niger.</title>
        <authorList>
            <person name="Uniacke-Lowe S."/>
            <person name="Johnson C.N."/>
            <person name="Stanton C."/>
            <person name="Hill C."/>
            <person name="Ross P."/>
        </authorList>
    </citation>
    <scope>NUCLEOTIDE SEQUENCE [LARGE SCALE GENOMIC DNA]</scope>
    <source>
        <strain evidence="4 5">APC 3343</strain>
    </source>
</reference>
<dbReference type="Pfam" id="PF14371">
    <property type="entry name" value="DUF4412"/>
    <property type="match status" value="1"/>
</dbReference>
<evidence type="ECO:0000259" key="3">
    <source>
        <dbReference type="Pfam" id="PF14371"/>
    </source>
</evidence>
<name>A0ABT7ZY74_9FLAO</name>
<protein>
    <submittedName>
        <fullName evidence="4">DUF4412 domain-containing protein</fullName>
    </submittedName>
</protein>